<keyword evidence="4" id="KW-1185">Reference proteome</keyword>
<evidence type="ECO:0000256" key="1">
    <source>
        <dbReference type="SAM" id="Coils"/>
    </source>
</evidence>
<gene>
    <name evidence="3" type="ORF">MCHLO_01111</name>
</gene>
<feature type="compositionally biased region" description="Basic and acidic residues" evidence="2">
    <location>
        <begin position="349"/>
        <end position="364"/>
    </location>
</feature>
<feature type="coiled-coil region" evidence="1">
    <location>
        <begin position="406"/>
        <end position="442"/>
    </location>
</feature>
<organism evidence="3 4">
    <name type="scientific">Mycena chlorophos</name>
    <name type="common">Agaric fungus</name>
    <name type="synonym">Agaricus chlorophos</name>
    <dbReference type="NCBI Taxonomy" id="658473"/>
    <lineage>
        <taxon>Eukaryota</taxon>
        <taxon>Fungi</taxon>
        <taxon>Dikarya</taxon>
        <taxon>Basidiomycota</taxon>
        <taxon>Agaricomycotina</taxon>
        <taxon>Agaricomycetes</taxon>
        <taxon>Agaricomycetidae</taxon>
        <taxon>Agaricales</taxon>
        <taxon>Marasmiineae</taxon>
        <taxon>Mycenaceae</taxon>
        <taxon>Mycena</taxon>
    </lineage>
</organism>
<sequence length="480" mass="53513">MARKKRAASAEPAPASDTDTPVLTKKARMEAIPWANHPEWIDRFCEYADSNDHQDFGPKLVGDSTEKAKTEKRAKKVAKEAEEVFFGPVIKYIFTSDAVDKTWKGKYQALPHQFVAARHRTVYGDGRTLLRPFRAPGRATPYRKRSTESPLRYGPIYPSARTIYGRLVVLMRVVRAGKTVALYQRNAPIRDTTTRQWPQSGPYPSRIETRKARGRTKKKYTEHKKSLWATGNGIKEGETSPNLIAKIKEEFPWWDTFHHILDGVPSVDLIGLSNASHGVDHRNNAAGLFKSFKSTPATSEAGEDTIRVSTSRTMTQAQEEGLKATDDKKAAEGTGNGKGKLVDKKHKGGKESGRKVKGGKEAVAKSKAKGKAKDPKADADAEPTPTNLKCGFDIAAIEAAHANKMAVSDERQKLRLELELEKTKAKRDKMELERRRLDQQTEQNRLFTCPTVPVLPLDPHRSLCPSPSQTSLHQHHAVAR</sequence>
<accession>A0ABQ0KWV0</accession>
<feature type="compositionally biased region" description="Polar residues" evidence="2">
    <location>
        <begin position="307"/>
        <end position="318"/>
    </location>
</feature>
<feature type="region of interest" description="Disordered" evidence="2">
    <location>
        <begin position="1"/>
        <end position="24"/>
    </location>
</feature>
<protein>
    <submittedName>
        <fullName evidence="3">Uncharacterized protein</fullName>
    </submittedName>
</protein>
<feature type="region of interest" description="Disordered" evidence="2">
    <location>
        <begin position="193"/>
        <end position="222"/>
    </location>
</feature>
<dbReference type="EMBL" id="DF838985">
    <property type="protein sequence ID" value="GAT43431.1"/>
    <property type="molecule type" value="Genomic_DNA"/>
</dbReference>
<evidence type="ECO:0000256" key="2">
    <source>
        <dbReference type="SAM" id="MobiDB-lite"/>
    </source>
</evidence>
<dbReference type="Proteomes" id="UP000815677">
    <property type="component" value="Unassembled WGS sequence"/>
</dbReference>
<feature type="region of interest" description="Disordered" evidence="2">
    <location>
        <begin position="460"/>
        <end position="480"/>
    </location>
</feature>
<evidence type="ECO:0000313" key="4">
    <source>
        <dbReference type="Proteomes" id="UP000815677"/>
    </source>
</evidence>
<feature type="compositionally biased region" description="Basic residues" evidence="2">
    <location>
        <begin position="212"/>
        <end position="222"/>
    </location>
</feature>
<feature type="region of interest" description="Disordered" evidence="2">
    <location>
        <begin position="295"/>
        <end position="384"/>
    </location>
</feature>
<reference evidence="3" key="1">
    <citation type="submission" date="2014-09" db="EMBL/GenBank/DDBJ databases">
        <title>Genome sequence of the luminous mushroom Mycena chlorophos for searching fungal bioluminescence genes.</title>
        <authorList>
            <person name="Tanaka Y."/>
            <person name="Kasuga D."/>
            <person name="Oba Y."/>
            <person name="Hase S."/>
            <person name="Sato K."/>
            <person name="Oba Y."/>
            <person name="Sakakibara Y."/>
        </authorList>
    </citation>
    <scope>NUCLEOTIDE SEQUENCE</scope>
</reference>
<proteinExistence type="predicted"/>
<keyword evidence="1" id="KW-0175">Coiled coil</keyword>
<feature type="compositionally biased region" description="Basic and acidic residues" evidence="2">
    <location>
        <begin position="320"/>
        <end position="331"/>
    </location>
</feature>
<evidence type="ECO:0000313" key="3">
    <source>
        <dbReference type="EMBL" id="GAT43431.1"/>
    </source>
</evidence>
<name>A0ABQ0KWV0_MYCCL</name>